<name>A0A9W5S0C1_9BACL</name>
<dbReference type="OrthoDB" id="9815550at2"/>
<keyword evidence="4" id="KW-1185">Reference proteome</keyword>
<gene>
    <name evidence="3" type="ORF">BG53_06360</name>
</gene>
<dbReference type="Pfam" id="PF13439">
    <property type="entry name" value="Glyco_transf_4"/>
    <property type="match status" value="1"/>
</dbReference>
<comment type="caution">
    <text evidence="3">The sequence shown here is derived from an EMBL/GenBank/DDBJ whole genome shotgun (WGS) entry which is preliminary data.</text>
</comment>
<dbReference type="CDD" id="cd03801">
    <property type="entry name" value="GT4_PimA-like"/>
    <property type="match status" value="1"/>
</dbReference>
<organism evidence="3 4">
    <name type="scientific">Paenibacillus darwinianus</name>
    <dbReference type="NCBI Taxonomy" id="1380763"/>
    <lineage>
        <taxon>Bacteria</taxon>
        <taxon>Bacillati</taxon>
        <taxon>Bacillota</taxon>
        <taxon>Bacilli</taxon>
        <taxon>Bacillales</taxon>
        <taxon>Paenibacillaceae</taxon>
        <taxon>Paenibacillus</taxon>
    </lineage>
</organism>
<evidence type="ECO:0000313" key="4">
    <source>
        <dbReference type="Proteomes" id="UP000053750"/>
    </source>
</evidence>
<sequence length="407" mass="45408">MKILLATFWLVPHVGGVWNFMQQIKRRLEALGHEVDIMGNSPDYTKYHIVNRGMELPKNAVLPLLFSKLNGVNAPLVHADNTVRHYEIDRYCMELAAAFFGLDRYDIIHTQDIFSTRAMSRVKPKRTPLIAHIHGSVADEMMTHFRRNPGLGIHEGSLAWKYFRSIEYYGASSTTLTITANNWQKQKLVHEFGVPEYQVTSFQYGLDAGAFWQKVQSGTDFIRPAGKKVIICPARLVFVKGIDVLISALAMLKQSRQDWVCLIVGDGDDRAELESQAASLGLCDDVTFLGERHDVPALLAQSDIFVHSCIQDNQPFSVMEAQFAGVPPLVSSAGGLPEMVEHGRTGLISPVRDAPTLAGQLALLLEHEDYRLLLGRNAKAWGTEHWSLDRMIDRLLAIYAAALAQSG</sequence>
<proteinExistence type="predicted"/>
<dbReference type="Proteomes" id="UP000053750">
    <property type="component" value="Unassembled WGS sequence"/>
</dbReference>
<dbReference type="InterPro" id="IPR001296">
    <property type="entry name" value="Glyco_trans_1"/>
</dbReference>
<dbReference type="InterPro" id="IPR028098">
    <property type="entry name" value="Glyco_trans_4-like_N"/>
</dbReference>
<dbReference type="Gene3D" id="3.40.50.2000">
    <property type="entry name" value="Glycogen Phosphorylase B"/>
    <property type="match status" value="2"/>
</dbReference>
<dbReference type="SUPFAM" id="SSF53756">
    <property type="entry name" value="UDP-Glycosyltransferase/glycogen phosphorylase"/>
    <property type="match status" value="1"/>
</dbReference>
<accession>A0A9W5S0C1</accession>
<dbReference type="PANTHER" id="PTHR45947:SF3">
    <property type="entry name" value="SULFOQUINOVOSYL TRANSFERASE SQD2"/>
    <property type="match status" value="1"/>
</dbReference>
<dbReference type="RefSeq" id="WP_036584140.1">
    <property type="nucleotide sequence ID" value="NZ_KK082171.1"/>
</dbReference>
<protein>
    <submittedName>
        <fullName evidence="3">Glycosyl transferase</fullName>
    </submittedName>
</protein>
<dbReference type="Pfam" id="PF00534">
    <property type="entry name" value="Glycos_transf_1"/>
    <property type="match status" value="1"/>
</dbReference>
<evidence type="ECO:0000259" key="1">
    <source>
        <dbReference type="Pfam" id="PF00534"/>
    </source>
</evidence>
<evidence type="ECO:0000259" key="2">
    <source>
        <dbReference type="Pfam" id="PF13439"/>
    </source>
</evidence>
<feature type="domain" description="Glycosyl transferase family 1" evidence="1">
    <location>
        <begin position="224"/>
        <end position="381"/>
    </location>
</feature>
<evidence type="ECO:0000313" key="3">
    <source>
        <dbReference type="EMBL" id="EXX86386.1"/>
    </source>
</evidence>
<dbReference type="EMBL" id="JFHU01000193">
    <property type="protein sequence ID" value="EXX86386.1"/>
    <property type="molecule type" value="Genomic_DNA"/>
</dbReference>
<reference evidence="3 4" key="1">
    <citation type="submission" date="2014-02" db="EMBL/GenBank/DDBJ databases">
        <title>Genome sequence of Paenibacillus darwinianus reveals adaptive mechanisms for survival in Antarctic soils.</title>
        <authorList>
            <person name="Dsouza M."/>
            <person name="Taylor M.W."/>
            <person name="Turner S.J."/>
            <person name="Aislabie J."/>
        </authorList>
    </citation>
    <scope>NUCLEOTIDE SEQUENCE [LARGE SCALE GENOMIC DNA]</scope>
    <source>
        <strain evidence="3 4">CE1</strain>
    </source>
</reference>
<keyword evidence="3" id="KW-0808">Transferase</keyword>
<dbReference type="AlphaFoldDB" id="A0A9W5S0C1"/>
<dbReference type="GO" id="GO:0016757">
    <property type="term" value="F:glycosyltransferase activity"/>
    <property type="evidence" value="ECO:0007669"/>
    <property type="project" value="InterPro"/>
</dbReference>
<dbReference type="PANTHER" id="PTHR45947">
    <property type="entry name" value="SULFOQUINOVOSYL TRANSFERASE SQD2"/>
    <property type="match status" value="1"/>
</dbReference>
<feature type="domain" description="Glycosyltransferase subfamily 4-like N-terminal" evidence="2">
    <location>
        <begin position="14"/>
        <end position="200"/>
    </location>
</feature>
<dbReference type="InterPro" id="IPR050194">
    <property type="entry name" value="Glycosyltransferase_grp1"/>
</dbReference>